<accession>A0A4R7SZ26</accession>
<dbReference type="CDD" id="cd03230">
    <property type="entry name" value="ABC_DR_subfamily_A"/>
    <property type="match status" value="1"/>
</dbReference>
<keyword evidence="3" id="KW-0813">Transport</keyword>
<evidence type="ECO:0000313" key="9">
    <source>
        <dbReference type="Proteomes" id="UP000295151"/>
    </source>
</evidence>
<dbReference type="GO" id="GO:0005886">
    <property type="term" value="C:plasma membrane"/>
    <property type="evidence" value="ECO:0007669"/>
    <property type="project" value="UniProtKB-SubCell"/>
</dbReference>
<dbReference type="SMART" id="SM00382">
    <property type="entry name" value="AAA"/>
    <property type="match status" value="1"/>
</dbReference>
<evidence type="ECO:0000256" key="5">
    <source>
        <dbReference type="ARBA" id="ARBA00022840"/>
    </source>
</evidence>
<dbReference type="EMBL" id="SOCE01000002">
    <property type="protein sequence ID" value="TDU83787.1"/>
    <property type="molecule type" value="Genomic_DNA"/>
</dbReference>
<keyword evidence="4" id="KW-0547">Nucleotide-binding</keyword>
<evidence type="ECO:0000256" key="3">
    <source>
        <dbReference type="ARBA" id="ARBA00022448"/>
    </source>
</evidence>
<dbReference type="InterPro" id="IPR003439">
    <property type="entry name" value="ABC_transporter-like_ATP-bd"/>
</dbReference>
<evidence type="ECO:0000313" key="8">
    <source>
        <dbReference type="EMBL" id="TDU83787.1"/>
    </source>
</evidence>
<organism evidence="8 9">
    <name type="scientific">Kribbella voronezhensis</name>
    <dbReference type="NCBI Taxonomy" id="2512212"/>
    <lineage>
        <taxon>Bacteria</taxon>
        <taxon>Bacillati</taxon>
        <taxon>Actinomycetota</taxon>
        <taxon>Actinomycetes</taxon>
        <taxon>Propionibacteriales</taxon>
        <taxon>Kribbellaceae</taxon>
        <taxon>Kribbella</taxon>
    </lineage>
</organism>
<comment type="similarity">
    <text evidence="2">Belongs to the ABC transporter superfamily.</text>
</comment>
<sequence>MDTAIRTRELSKQFRSHAALRRLNLEVPCGSVFGYLGPNGAGKTTTIRILAGLISPTTGGAEVLGYDVVDRCEDVQRRIGYLPGEFAAYPELSGAQYLRYMAHLRGGVDWSEVERLAKRFDLDLTKRFKTLSHGNKQKIGIIQAFMHRPELLILDEPTTGLDPLMQREFLALLRETRDDGRTVFLSSHILSDVEAVADTVAILRSGELVVTKSVDELRERALRRLELTFAGPAPIDALRQADGVREITVDGDTAHVEVAGSTAGLLQAAAPHQVVNIVSHEVDLEAIFLDYYTARS</sequence>
<dbReference type="PROSITE" id="PS50893">
    <property type="entry name" value="ABC_TRANSPORTER_2"/>
    <property type="match status" value="1"/>
</dbReference>
<dbReference type="Gene3D" id="3.40.50.300">
    <property type="entry name" value="P-loop containing nucleotide triphosphate hydrolases"/>
    <property type="match status" value="1"/>
</dbReference>
<dbReference type="AlphaFoldDB" id="A0A4R7SZ26"/>
<dbReference type="GO" id="GO:0005524">
    <property type="term" value="F:ATP binding"/>
    <property type="evidence" value="ECO:0007669"/>
    <property type="project" value="UniProtKB-KW"/>
</dbReference>
<evidence type="ECO:0000256" key="4">
    <source>
        <dbReference type="ARBA" id="ARBA00022741"/>
    </source>
</evidence>
<dbReference type="OrthoDB" id="9804819at2"/>
<feature type="domain" description="ABC transporter" evidence="7">
    <location>
        <begin position="5"/>
        <end position="230"/>
    </location>
</feature>
<evidence type="ECO:0000256" key="1">
    <source>
        <dbReference type="ARBA" id="ARBA00004202"/>
    </source>
</evidence>
<keyword evidence="5 8" id="KW-0067">ATP-binding</keyword>
<dbReference type="SUPFAM" id="SSF52540">
    <property type="entry name" value="P-loop containing nucleoside triphosphate hydrolases"/>
    <property type="match status" value="1"/>
</dbReference>
<dbReference type="InterPro" id="IPR017871">
    <property type="entry name" value="ABC_transporter-like_CS"/>
</dbReference>
<evidence type="ECO:0000256" key="2">
    <source>
        <dbReference type="ARBA" id="ARBA00005417"/>
    </source>
</evidence>
<evidence type="ECO:0000256" key="6">
    <source>
        <dbReference type="ARBA" id="ARBA00023251"/>
    </source>
</evidence>
<dbReference type="Proteomes" id="UP000295151">
    <property type="component" value="Unassembled WGS sequence"/>
</dbReference>
<keyword evidence="6" id="KW-0046">Antibiotic resistance</keyword>
<comment type="subcellular location">
    <subcellularLocation>
        <location evidence="1">Cell membrane</location>
        <topology evidence="1">Peripheral membrane protein</topology>
    </subcellularLocation>
</comment>
<dbReference type="GO" id="GO:0046677">
    <property type="term" value="P:response to antibiotic"/>
    <property type="evidence" value="ECO:0007669"/>
    <property type="project" value="UniProtKB-KW"/>
</dbReference>
<evidence type="ECO:0000259" key="7">
    <source>
        <dbReference type="PROSITE" id="PS50893"/>
    </source>
</evidence>
<keyword evidence="9" id="KW-1185">Reference proteome</keyword>
<proteinExistence type="inferred from homology"/>
<comment type="caution">
    <text evidence="8">The sequence shown here is derived from an EMBL/GenBank/DDBJ whole genome shotgun (WGS) entry which is preliminary data.</text>
</comment>
<reference evidence="8 9" key="1">
    <citation type="submission" date="2019-03" db="EMBL/GenBank/DDBJ databases">
        <title>Genomic Encyclopedia of Type Strains, Phase III (KMG-III): the genomes of soil and plant-associated and newly described type strains.</title>
        <authorList>
            <person name="Whitman W."/>
        </authorList>
    </citation>
    <scope>NUCLEOTIDE SEQUENCE [LARGE SCALE GENOMIC DNA]</scope>
    <source>
        <strain evidence="8 9">VKM Ac-2575</strain>
    </source>
</reference>
<dbReference type="PANTHER" id="PTHR42711:SF5">
    <property type="entry name" value="ABC TRANSPORTER ATP-BINDING PROTEIN NATA"/>
    <property type="match status" value="1"/>
</dbReference>
<dbReference type="PANTHER" id="PTHR42711">
    <property type="entry name" value="ABC TRANSPORTER ATP-BINDING PROTEIN"/>
    <property type="match status" value="1"/>
</dbReference>
<gene>
    <name evidence="8" type="ORF">EV138_6251</name>
</gene>
<protein>
    <submittedName>
        <fullName evidence="8">ABC-2 type transport system ATP-binding protein</fullName>
    </submittedName>
</protein>
<dbReference type="InterPro" id="IPR050763">
    <property type="entry name" value="ABC_transporter_ATP-binding"/>
</dbReference>
<dbReference type="InterPro" id="IPR003593">
    <property type="entry name" value="AAA+_ATPase"/>
</dbReference>
<dbReference type="InterPro" id="IPR027417">
    <property type="entry name" value="P-loop_NTPase"/>
</dbReference>
<dbReference type="Pfam" id="PF00005">
    <property type="entry name" value="ABC_tran"/>
    <property type="match status" value="1"/>
</dbReference>
<dbReference type="RefSeq" id="WP_133983287.1">
    <property type="nucleotide sequence ID" value="NZ_SOCE01000002.1"/>
</dbReference>
<dbReference type="PROSITE" id="PS00211">
    <property type="entry name" value="ABC_TRANSPORTER_1"/>
    <property type="match status" value="1"/>
</dbReference>
<dbReference type="GO" id="GO:0016887">
    <property type="term" value="F:ATP hydrolysis activity"/>
    <property type="evidence" value="ECO:0007669"/>
    <property type="project" value="InterPro"/>
</dbReference>
<name>A0A4R7SZ26_9ACTN</name>